<dbReference type="RefSeq" id="WP_341742960.1">
    <property type="nucleotide sequence ID" value="NZ_CP151406.1"/>
</dbReference>
<dbReference type="Gene3D" id="3.30.2320.10">
    <property type="entry name" value="hypothetical protein PF0899 domain"/>
    <property type="match status" value="1"/>
</dbReference>
<comment type="subcellular location">
    <subcellularLocation>
        <location evidence="1">Virion</location>
    </subcellularLocation>
</comment>
<gene>
    <name evidence="3" type="ORF">AADV58_09100</name>
</gene>
<proteinExistence type="predicted"/>
<sequence length="372" mass="39394">MENKSELVVLMEDMGEAFKKFREKHDSKVADLENAITSIEKKMGRPGATGDFGLDGAGSTLQIGKTTKGAECYLLQKSQRISMRNAEREGFDLGEFVKDSIVGSRKAMGSGPALVPIGIADQVIDTVREQSAITQAGAQTLVIDNPTNLARILGNDPDVIQHTENVDDITESDIDLGYVTANPKLLAAVIPISEELVQDSPNLNQVIQLAVAGSFAEKLDALIFEKLMADAGITSSATAYAAAVAQDPALWENVLAAVGGAMAYKQGVPSAIISAPADFIGRASQKSSSGGWLGKPPALAQMAEYTATALPAGTAFLGDFAKAIIVAVRSDLRLEVVRWKNAGKGQHALIAHARMDGYIVQPDALFKQLKTV</sequence>
<protein>
    <submittedName>
        <fullName evidence="3">Phage major capsid protein</fullName>
    </submittedName>
</protein>
<dbReference type="EMBL" id="CP151406">
    <property type="protein sequence ID" value="WZJ20120.1"/>
    <property type="molecule type" value="Genomic_DNA"/>
</dbReference>
<dbReference type="Proteomes" id="UP001479520">
    <property type="component" value="Chromosome"/>
</dbReference>
<organism evidence="3 4">
    <name type="scientific">Azonexus hydrophilus</name>
    <dbReference type="NCBI Taxonomy" id="418702"/>
    <lineage>
        <taxon>Bacteria</taxon>
        <taxon>Pseudomonadati</taxon>
        <taxon>Pseudomonadota</taxon>
        <taxon>Betaproteobacteria</taxon>
        <taxon>Rhodocyclales</taxon>
        <taxon>Azonexaceae</taxon>
        <taxon>Azonexus</taxon>
    </lineage>
</organism>
<accession>A0ABZ2XC57</accession>
<dbReference type="Gene3D" id="3.30.2400.10">
    <property type="entry name" value="Major capsid protein gp5"/>
    <property type="match status" value="1"/>
</dbReference>
<dbReference type="InterPro" id="IPR054612">
    <property type="entry name" value="Phage_capsid-like_C"/>
</dbReference>
<evidence type="ECO:0000313" key="3">
    <source>
        <dbReference type="EMBL" id="WZJ20120.1"/>
    </source>
</evidence>
<dbReference type="SUPFAM" id="SSF56563">
    <property type="entry name" value="Major capsid protein gp5"/>
    <property type="match status" value="1"/>
</dbReference>
<feature type="domain" description="Phage capsid-like C-terminal" evidence="2">
    <location>
        <begin position="300"/>
        <end position="365"/>
    </location>
</feature>
<dbReference type="InterPro" id="IPR024455">
    <property type="entry name" value="Phage_capsid"/>
</dbReference>
<evidence type="ECO:0000256" key="1">
    <source>
        <dbReference type="ARBA" id="ARBA00004328"/>
    </source>
</evidence>
<keyword evidence="4" id="KW-1185">Reference proteome</keyword>
<feature type="domain" description="Phage capsid-like C-terminal" evidence="2">
    <location>
        <begin position="113"/>
        <end position="259"/>
    </location>
</feature>
<name>A0ABZ2XC57_9RHOO</name>
<evidence type="ECO:0000313" key="4">
    <source>
        <dbReference type="Proteomes" id="UP001479520"/>
    </source>
</evidence>
<evidence type="ECO:0000259" key="2">
    <source>
        <dbReference type="Pfam" id="PF05065"/>
    </source>
</evidence>
<reference evidence="3 4" key="1">
    <citation type="submission" date="2024-04" db="EMBL/GenBank/DDBJ databases">
        <title>Dissimilatory iodate-reducing microorganisms contribute to the enrichment of iodine in groundwater.</title>
        <authorList>
            <person name="Jiang Z."/>
        </authorList>
    </citation>
    <scope>NUCLEOTIDE SEQUENCE [LARGE SCALE GENOMIC DNA]</scope>
    <source>
        <strain evidence="3 4">NCP973</strain>
    </source>
</reference>
<dbReference type="Pfam" id="PF05065">
    <property type="entry name" value="Phage_capsid"/>
    <property type="match status" value="2"/>
</dbReference>
<dbReference type="NCBIfam" id="TIGR01554">
    <property type="entry name" value="major_cap_HK97"/>
    <property type="match status" value="1"/>
</dbReference>